<protein>
    <submittedName>
        <fullName evidence="2">Uncharacterized protein</fullName>
    </submittedName>
</protein>
<reference evidence="2 3" key="1">
    <citation type="journal article" date="2019" name="Genome Biol. Evol.">
        <title>Insights into the evolution of the New World diploid cottons (Gossypium, subgenus Houzingenia) based on genome sequencing.</title>
        <authorList>
            <person name="Grover C.E."/>
            <person name="Arick M.A. 2nd"/>
            <person name="Thrash A."/>
            <person name="Conover J.L."/>
            <person name="Sanders W.S."/>
            <person name="Peterson D.G."/>
            <person name="Frelichowski J.E."/>
            <person name="Scheffler J.A."/>
            <person name="Scheffler B.E."/>
            <person name="Wendel J.F."/>
        </authorList>
    </citation>
    <scope>NUCLEOTIDE SEQUENCE [LARGE SCALE GENOMIC DNA]</scope>
    <source>
        <strain evidence="2">185</strain>
        <tissue evidence="2">Leaf</tissue>
    </source>
</reference>
<dbReference type="PANTHER" id="PTHR36775:SF1">
    <property type="entry name" value="LYR MOTIF PROTEIN"/>
    <property type="match status" value="1"/>
</dbReference>
<sequence length="337" mass="37284">MSHKALDSRHSVDACAFQLHSWRPFHLQQALDSSDAQLTPPKLSSSNGFHPKRPCLSDRTTSFSIDLSKLTLLDDDNNNNPISANPKRSSFRLFARKRRRRGSRSVSGRSSDRSGTRRCCSVGASAAYGTCSDFPVAIGTDSSGELFGNGGDSYWVSDVSEARNIRRERGDGGSGEKETLCGQFGVIDAQGNESGYGSEPGYRGDGEFGYGDEVDEEEDDNRLLLWGDHFGGSVVKSLCVYTAISIKHEGLRMCTYNNNVHCSTWQILPWILDAHSKMEIVGENTFSDQKAHHRCRRKKHDYRMVDSLRLIVENLLKEANANCGIEIHVLLSSLCPG</sequence>
<dbReference type="EMBL" id="JABFAA010000004">
    <property type="protein sequence ID" value="MBA0679629.1"/>
    <property type="molecule type" value="Genomic_DNA"/>
</dbReference>
<feature type="region of interest" description="Disordered" evidence="1">
    <location>
        <begin position="33"/>
        <end position="55"/>
    </location>
</feature>
<dbReference type="AlphaFoldDB" id="A0A7J8WYJ8"/>
<feature type="region of interest" description="Disordered" evidence="1">
    <location>
        <begin position="75"/>
        <end position="118"/>
    </location>
</feature>
<feature type="compositionally biased region" description="Polar residues" evidence="1">
    <location>
        <begin position="33"/>
        <end position="48"/>
    </location>
</feature>
<keyword evidence="3" id="KW-1185">Reference proteome</keyword>
<dbReference type="Proteomes" id="UP000593577">
    <property type="component" value="Unassembled WGS sequence"/>
</dbReference>
<organism evidence="2 3">
    <name type="scientific">Gossypium aridum</name>
    <name type="common">American cotton</name>
    <name type="synonym">Erioxylum aridum</name>
    <dbReference type="NCBI Taxonomy" id="34290"/>
    <lineage>
        <taxon>Eukaryota</taxon>
        <taxon>Viridiplantae</taxon>
        <taxon>Streptophyta</taxon>
        <taxon>Embryophyta</taxon>
        <taxon>Tracheophyta</taxon>
        <taxon>Spermatophyta</taxon>
        <taxon>Magnoliopsida</taxon>
        <taxon>eudicotyledons</taxon>
        <taxon>Gunneridae</taxon>
        <taxon>Pentapetalae</taxon>
        <taxon>rosids</taxon>
        <taxon>malvids</taxon>
        <taxon>Malvales</taxon>
        <taxon>Malvaceae</taxon>
        <taxon>Malvoideae</taxon>
        <taxon>Gossypium</taxon>
    </lineage>
</organism>
<gene>
    <name evidence="2" type="ORF">Goari_011387</name>
</gene>
<accession>A0A7J8WYJ8</accession>
<comment type="caution">
    <text evidence="2">The sequence shown here is derived from an EMBL/GenBank/DDBJ whole genome shotgun (WGS) entry which is preliminary data.</text>
</comment>
<name>A0A7J8WYJ8_GOSAI</name>
<proteinExistence type="predicted"/>
<evidence type="ECO:0000256" key="1">
    <source>
        <dbReference type="SAM" id="MobiDB-lite"/>
    </source>
</evidence>
<dbReference type="PANTHER" id="PTHR36775">
    <property type="entry name" value="LYR MOTIF PROTEIN"/>
    <property type="match status" value="1"/>
</dbReference>
<evidence type="ECO:0000313" key="2">
    <source>
        <dbReference type="EMBL" id="MBA0679629.1"/>
    </source>
</evidence>
<feature type="compositionally biased region" description="Basic residues" evidence="1">
    <location>
        <begin position="94"/>
        <end position="103"/>
    </location>
</feature>
<evidence type="ECO:0000313" key="3">
    <source>
        <dbReference type="Proteomes" id="UP000593577"/>
    </source>
</evidence>